<evidence type="ECO:0000313" key="11">
    <source>
        <dbReference type="EMBL" id="MBK7274329.1"/>
    </source>
</evidence>
<evidence type="ECO:0000256" key="3">
    <source>
        <dbReference type="ARBA" id="ARBA00023015"/>
    </source>
</evidence>
<proteinExistence type="predicted"/>
<feature type="domain" description="OmpR/PhoB-type" evidence="9">
    <location>
        <begin position="125"/>
        <end position="224"/>
    </location>
</feature>
<dbReference type="CDD" id="cd00383">
    <property type="entry name" value="trans_reg_C"/>
    <property type="match status" value="1"/>
</dbReference>
<keyword evidence="2" id="KW-0902">Two-component regulatory system</keyword>
<organism evidence="11 13">
    <name type="scientific">Candidatus Phosphoribacter hodrii</name>
    <dbReference type="NCBI Taxonomy" id="2953743"/>
    <lineage>
        <taxon>Bacteria</taxon>
        <taxon>Bacillati</taxon>
        <taxon>Actinomycetota</taxon>
        <taxon>Actinomycetes</taxon>
        <taxon>Micrococcales</taxon>
        <taxon>Dermatophilaceae</taxon>
        <taxon>Candidatus Phosphoribacter</taxon>
    </lineage>
</organism>
<evidence type="ECO:0000256" key="4">
    <source>
        <dbReference type="ARBA" id="ARBA00023125"/>
    </source>
</evidence>
<dbReference type="GO" id="GO:0032993">
    <property type="term" value="C:protein-DNA complex"/>
    <property type="evidence" value="ECO:0007669"/>
    <property type="project" value="TreeGrafter"/>
</dbReference>
<dbReference type="PANTHER" id="PTHR48111">
    <property type="entry name" value="REGULATOR OF RPOS"/>
    <property type="match status" value="1"/>
</dbReference>
<dbReference type="InterPro" id="IPR011006">
    <property type="entry name" value="CheY-like_superfamily"/>
</dbReference>
<keyword evidence="1 6" id="KW-0597">Phosphoprotein</keyword>
<keyword evidence="4 7" id="KW-0238">DNA-binding</keyword>
<evidence type="ECO:0000256" key="1">
    <source>
        <dbReference type="ARBA" id="ARBA00022553"/>
    </source>
</evidence>
<evidence type="ECO:0000256" key="7">
    <source>
        <dbReference type="PROSITE-ProRule" id="PRU01091"/>
    </source>
</evidence>
<dbReference type="EMBL" id="JADJIB010000005">
    <property type="protein sequence ID" value="MBK7274329.1"/>
    <property type="molecule type" value="Genomic_DNA"/>
</dbReference>
<accession>A0A935M7V3</accession>
<dbReference type="Proteomes" id="UP000726105">
    <property type="component" value="Unassembled WGS sequence"/>
</dbReference>
<sequence>MARVLVVEDDPAIRGALLRSLAGAGHAVTSQPTGMAGLTEAVDQPPDVVVLDLGLPDVDGLTVLSMLRAVSSVPVVVATARDDEKEIVRALDLGADDYLVKPFGGDQLEARIRAVLRRAGHDAPPTPIVVGGLVITSASREVTVDGIPVELSRKEFDLLHLLAQRVGEVVTKREILTEVWRQSYGGGDRTVDVHLSWLRRKLGETAADPVYLHSVRGVGVRLVDPRGAHPGSAD</sequence>
<dbReference type="AlphaFoldDB" id="A0A935M7V3"/>
<dbReference type="InterPro" id="IPR039420">
    <property type="entry name" value="WalR-like"/>
</dbReference>
<dbReference type="GO" id="GO:0000156">
    <property type="term" value="F:phosphorelay response regulator activity"/>
    <property type="evidence" value="ECO:0007669"/>
    <property type="project" value="TreeGrafter"/>
</dbReference>
<dbReference type="GO" id="GO:0000976">
    <property type="term" value="F:transcription cis-regulatory region binding"/>
    <property type="evidence" value="ECO:0007669"/>
    <property type="project" value="TreeGrafter"/>
</dbReference>
<dbReference type="Gene3D" id="3.40.50.2300">
    <property type="match status" value="1"/>
</dbReference>
<evidence type="ECO:0000256" key="5">
    <source>
        <dbReference type="ARBA" id="ARBA00023163"/>
    </source>
</evidence>
<dbReference type="PROSITE" id="PS51755">
    <property type="entry name" value="OMPR_PHOB"/>
    <property type="match status" value="1"/>
</dbReference>
<dbReference type="Gene3D" id="1.10.10.10">
    <property type="entry name" value="Winged helix-like DNA-binding domain superfamily/Winged helix DNA-binding domain"/>
    <property type="match status" value="1"/>
</dbReference>
<dbReference type="Gene3D" id="6.10.250.690">
    <property type="match status" value="1"/>
</dbReference>
<dbReference type="SMART" id="SM00448">
    <property type="entry name" value="REC"/>
    <property type="match status" value="1"/>
</dbReference>
<feature type="domain" description="Response regulatory" evidence="8">
    <location>
        <begin position="3"/>
        <end position="116"/>
    </location>
</feature>
<dbReference type="PANTHER" id="PTHR48111:SF4">
    <property type="entry name" value="DNA-BINDING DUAL TRANSCRIPTIONAL REGULATOR OMPR"/>
    <property type="match status" value="1"/>
</dbReference>
<dbReference type="PROSITE" id="PS50110">
    <property type="entry name" value="RESPONSE_REGULATORY"/>
    <property type="match status" value="1"/>
</dbReference>
<protein>
    <submittedName>
        <fullName evidence="11">Response regulator transcription factor</fullName>
    </submittedName>
</protein>
<dbReference type="InterPro" id="IPR036388">
    <property type="entry name" value="WH-like_DNA-bd_sf"/>
</dbReference>
<evidence type="ECO:0000313" key="12">
    <source>
        <dbReference type="Proteomes" id="UP000718281"/>
    </source>
</evidence>
<dbReference type="SMART" id="SM00862">
    <property type="entry name" value="Trans_reg_C"/>
    <property type="match status" value="1"/>
</dbReference>
<dbReference type="SUPFAM" id="SSF52172">
    <property type="entry name" value="CheY-like"/>
    <property type="match status" value="1"/>
</dbReference>
<dbReference type="Proteomes" id="UP000718281">
    <property type="component" value="Unassembled WGS sequence"/>
</dbReference>
<evidence type="ECO:0000256" key="2">
    <source>
        <dbReference type="ARBA" id="ARBA00023012"/>
    </source>
</evidence>
<feature type="DNA-binding region" description="OmpR/PhoB-type" evidence="7">
    <location>
        <begin position="125"/>
        <end position="224"/>
    </location>
</feature>
<evidence type="ECO:0000259" key="9">
    <source>
        <dbReference type="PROSITE" id="PS51755"/>
    </source>
</evidence>
<dbReference type="EMBL" id="JADIXZ010000010">
    <property type="protein sequence ID" value="MBK6302357.1"/>
    <property type="molecule type" value="Genomic_DNA"/>
</dbReference>
<dbReference type="GO" id="GO:0005829">
    <property type="term" value="C:cytosol"/>
    <property type="evidence" value="ECO:0007669"/>
    <property type="project" value="TreeGrafter"/>
</dbReference>
<keyword evidence="5" id="KW-0804">Transcription</keyword>
<name>A0A935M7V3_9MICO</name>
<evidence type="ECO:0000313" key="10">
    <source>
        <dbReference type="EMBL" id="MBK6302357.1"/>
    </source>
</evidence>
<evidence type="ECO:0000259" key="8">
    <source>
        <dbReference type="PROSITE" id="PS50110"/>
    </source>
</evidence>
<dbReference type="InterPro" id="IPR001789">
    <property type="entry name" value="Sig_transdc_resp-reg_receiver"/>
</dbReference>
<dbReference type="InterPro" id="IPR001867">
    <property type="entry name" value="OmpR/PhoB-type_DNA-bd"/>
</dbReference>
<dbReference type="Pfam" id="PF00486">
    <property type="entry name" value="Trans_reg_C"/>
    <property type="match status" value="1"/>
</dbReference>
<evidence type="ECO:0000256" key="6">
    <source>
        <dbReference type="PROSITE-ProRule" id="PRU00169"/>
    </source>
</evidence>
<evidence type="ECO:0000313" key="13">
    <source>
        <dbReference type="Proteomes" id="UP000726105"/>
    </source>
</evidence>
<gene>
    <name evidence="10" type="ORF">IPF40_15505</name>
    <name evidence="11" type="ORF">IPI13_14565</name>
</gene>
<feature type="modified residue" description="4-aspartylphosphate" evidence="6">
    <location>
        <position position="52"/>
    </location>
</feature>
<dbReference type="FunFam" id="1.10.10.10:FF:000018">
    <property type="entry name" value="DNA-binding response regulator ResD"/>
    <property type="match status" value="1"/>
</dbReference>
<keyword evidence="3" id="KW-0805">Transcription regulation</keyword>
<reference evidence="12 13" key="1">
    <citation type="submission" date="2020-10" db="EMBL/GenBank/DDBJ databases">
        <title>Connecting structure to function with the recovery of over 1000 high-quality activated sludge metagenome-assembled genomes encoding full-length rRNA genes using long-read sequencing.</title>
        <authorList>
            <person name="Singleton C.M."/>
            <person name="Petriglieri F."/>
            <person name="Kristensen J.M."/>
            <person name="Kirkegaard R.H."/>
            <person name="Michaelsen T.Y."/>
            <person name="Andersen M.H."/>
            <person name="Karst S.M."/>
            <person name="Dueholm M.S."/>
            <person name="Nielsen P.H."/>
            <person name="Albertsen M."/>
        </authorList>
    </citation>
    <scope>NUCLEOTIDE SEQUENCE [LARGE SCALE GENOMIC DNA]</scope>
    <source>
        <strain evidence="10">AalE_18-Q3-R2-46_BAT3C.188</strain>
        <strain evidence="11">Ega_18-Q3-R5-49_MAXAC.001</strain>
    </source>
</reference>
<dbReference type="Pfam" id="PF00072">
    <property type="entry name" value="Response_reg"/>
    <property type="match status" value="1"/>
</dbReference>
<comment type="caution">
    <text evidence="11">The sequence shown here is derived from an EMBL/GenBank/DDBJ whole genome shotgun (WGS) entry which is preliminary data.</text>
</comment>
<dbReference type="GO" id="GO:0006355">
    <property type="term" value="P:regulation of DNA-templated transcription"/>
    <property type="evidence" value="ECO:0007669"/>
    <property type="project" value="InterPro"/>
</dbReference>